<comment type="similarity">
    <text evidence="1">Belongs to the esterase D family.</text>
</comment>
<sequence length="298" mass="33040">MSALTNIVKKACLMMTGILMASTVKAAEPSTSSFDMEANGIAYRIFTAAPQEAAPEGGYPVIYMVDGNRMLPIAAKLMAENSALKAVFVGIGYPTDNQEEIVRLRYFDFTPPTPDDLIPVHFNVPKTGGRDAFFDFIDHQVKPEVEKRFNVDESRQALFGHSLGGLFTLYALFNHTNSFQSYSAADPSIWWNDRSILTDKNQFITRFKDAPRPIRLLIETSGKRGSRPGQTKQDDDRLKKLRGGPSGSDIFKELSELPQVGAAFHRFEDESHGSMIPLTVADSLNFIVLGQNPKGKNN</sequence>
<feature type="region of interest" description="Disordered" evidence="3">
    <location>
        <begin position="219"/>
        <end position="249"/>
    </location>
</feature>
<feature type="signal peptide" evidence="4">
    <location>
        <begin position="1"/>
        <end position="26"/>
    </location>
</feature>
<dbReference type="InterPro" id="IPR052558">
    <property type="entry name" value="Siderophore_Hydrolase_D"/>
</dbReference>
<dbReference type="Proteomes" id="UP000441102">
    <property type="component" value="Unassembled WGS sequence"/>
</dbReference>
<keyword evidence="4" id="KW-0732">Signal</keyword>
<evidence type="ECO:0000313" key="6">
    <source>
        <dbReference type="EMBL" id="MBE0561951.1"/>
    </source>
</evidence>
<dbReference type="GO" id="GO:0016788">
    <property type="term" value="F:hydrolase activity, acting on ester bonds"/>
    <property type="evidence" value="ECO:0007669"/>
    <property type="project" value="TreeGrafter"/>
</dbReference>
<dbReference type="Pfam" id="PF00756">
    <property type="entry name" value="Esterase"/>
    <property type="match status" value="1"/>
</dbReference>
<evidence type="ECO:0000256" key="2">
    <source>
        <dbReference type="ARBA" id="ARBA00022801"/>
    </source>
</evidence>
<name>A0A011UF88_BRUAN</name>
<evidence type="ECO:0000256" key="3">
    <source>
        <dbReference type="SAM" id="MobiDB-lite"/>
    </source>
</evidence>
<dbReference type="Gene3D" id="3.40.50.1820">
    <property type="entry name" value="alpha/beta hydrolase"/>
    <property type="match status" value="1"/>
</dbReference>
<protein>
    <submittedName>
        <fullName evidence="6">Alpha/beta hydrolase</fullName>
    </submittedName>
</protein>
<keyword evidence="2 6" id="KW-0378">Hydrolase</keyword>
<reference evidence="6" key="3">
    <citation type="submission" date="2020-10" db="EMBL/GenBank/DDBJ databases">
        <title>Enrichment of novel Verrucomicrobia, Bacteroidetes and Krumholzibacteria in an oxygen-limited, methane- and iron-fed bioreactor inoculated with Bothnian Sea sediments.</title>
        <authorList>
            <person name="Martins P.D."/>
            <person name="de Jong A."/>
            <person name="Lenstra W.K."/>
            <person name="van Helmond N.A.G.M."/>
            <person name="Slomp C.P."/>
            <person name="Jetten M.S.M."/>
            <person name="Welte C.U."/>
            <person name="Rasigraf O."/>
        </authorList>
    </citation>
    <scope>NUCLEOTIDE SEQUENCE</scope>
    <source>
        <strain evidence="6">MAG47</strain>
    </source>
</reference>
<proteinExistence type="inferred from homology"/>
<comment type="caution">
    <text evidence="6">The sequence shown here is derived from an EMBL/GenBank/DDBJ whole genome shotgun (WGS) entry which is preliminary data.</text>
</comment>
<dbReference type="GeneID" id="61315120"/>
<evidence type="ECO:0000313" key="7">
    <source>
        <dbReference type="Proteomes" id="UP000441102"/>
    </source>
</evidence>
<evidence type="ECO:0000256" key="4">
    <source>
        <dbReference type="SAM" id="SignalP"/>
    </source>
</evidence>
<organism evidence="6 8">
    <name type="scientific">Brucella anthropi</name>
    <name type="common">Ochrobactrum anthropi</name>
    <dbReference type="NCBI Taxonomy" id="529"/>
    <lineage>
        <taxon>Bacteria</taxon>
        <taxon>Pseudomonadati</taxon>
        <taxon>Pseudomonadota</taxon>
        <taxon>Alphaproteobacteria</taxon>
        <taxon>Hyphomicrobiales</taxon>
        <taxon>Brucellaceae</taxon>
        <taxon>Brucella/Ochrobactrum group</taxon>
        <taxon>Brucella</taxon>
    </lineage>
</organism>
<dbReference type="SUPFAM" id="SSF53474">
    <property type="entry name" value="alpha/beta-Hydrolases"/>
    <property type="match status" value="1"/>
</dbReference>
<dbReference type="RefSeq" id="WP_010658982.1">
    <property type="nucleotide sequence ID" value="NZ_CP044971.1"/>
</dbReference>
<dbReference type="AlphaFoldDB" id="A0A011UF88"/>
<reference evidence="5 7" key="1">
    <citation type="submission" date="2019-09" db="EMBL/GenBank/DDBJ databases">
        <title>Taxonomic organization of the family Brucellaceae based on a phylogenomic approach.</title>
        <authorList>
            <person name="Leclercq S."/>
            <person name="Cloeckaert A."/>
            <person name="Zygmunt M.S."/>
        </authorList>
    </citation>
    <scope>NUCLEOTIDE SEQUENCE [LARGE SCALE GENOMIC DNA]</scope>
    <source>
        <strain evidence="5 7">CCUG 34461</strain>
    </source>
</reference>
<dbReference type="InterPro" id="IPR029058">
    <property type="entry name" value="AB_hydrolase_fold"/>
</dbReference>
<evidence type="ECO:0000313" key="8">
    <source>
        <dbReference type="Proteomes" id="UP000642265"/>
    </source>
</evidence>
<dbReference type="InterPro" id="IPR000801">
    <property type="entry name" value="Esterase-like"/>
</dbReference>
<accession>A0A011UF88</accession>
<evidence type="ECO:0000313" key="5">
    <source>
        <dbReference type="EMBL" id="KAB2799124.1"/>
    </source>
</evidence>
<dbReference type="PANTHER" id="PTHR40841:SF2">
    <property type="entry name" value="SIDEROPHORE-DEGRADING ESTERASE (EUROFUNG)"/>
    <property type="match status" value="1"/>
</dbReference>
<dbReference type="PANTHER" id="PTHR40841">
    <property type="entry name" value="SIDEROPHORE TRIACETYLFUSARININE C ESTERASE"/>
    <property type="match status" value="1"/>
</dbReference>
<gene>
    <name evidence="5" type="ORF">F9L06_11075</name>
    <name evidence="6" type="ORF">IH622_14195</name>
</gene>
<reference evidence="6" key="2">
    <citation type="submission" date="2020-09" db="EMBL/GenBank/DDBJ databases">
        <authorList>
            <person name="Dalcin Martins P."/>
        </authorList>
    </citation>
    <scope>NUCLEOTIDE SEQUENCE</scope>
    <source>
        <strain evidence="6">MAG47</strain>
    </source>
</reference>
<feature type="chain" id="PRO_5044364077" evidence="4">
    <location>
        <begin position="27"/>
        <end position="298"/>
    </location>
</feature>
<dbReference type="EMBL" id="WBWX01000003">
    <property type="protein sequence ID" value="KAB2799124.1"/>
    <property type="molecule type" value="Genomic_DNA"/>
</dbReference>
<dbReference type="EMBL" id="JACZKO010000038">
    <property type="protein sequence ID" value="MBE0561951.1"/>
    <property type="molecule type" value="Genomic_DNA"/>
</dbReference>
<evidence type="ECO:0000256" key="1">
    <source>
        <dbReference type="ARBA" id="ARBA00005622"/>
    </source>
</evidence>
<dbReference type="Proteomes" id="UP000642265">
    <property type="component" value="Unassembled WGS sequence"/>
</dbReference>